<dbReference type="InterPro" id="IPR045351">
    <property type="entry name" value="DUF6531"/>
</dbReference>
<organism evidence="2 3">
    <name type="scientific">Desulfofundulus thermosubterraneus DSM 16057</name>
    <dbReference type="NCBI Taxonomy" id="1121432"/>
    <lineage>
        <taxon>Bacteria</taxon>
        <taxon>Bacillati</taxon>
        <taxon>Bacillota</taxon>
        <taxon>Clostridia</taxon>
        <taxon>Eubacteriales</taxon>
        <taxon>Peptococcaceae</taxon>
        <taxon>Desulfofundulus</taxon>
    </lineage>
</organism>
<dbReference type="PANTHER" id="PTHR42754:SF1">
    <property type="entry name" value="LIPOPROTEIN"/>
    <property type="match status" value="1"/>
</dbReference>
<evidence type="ECO:0000259" key="1">
    <source>
        <dbReference type="Pfam" id="PF20148"/>
    </source>
</evidence>
<protein>
    <recommendedName>
        <fullName evidence="1">DUF6531 domain-containing protein</fullName>
    </recommendedName>
</protein>
<dbReference type="PANTHER" id="PTHR42754">
    <property type="entry name" value="ENDOGLUCANASE"/>
    <property type="match status" value="1"/>
</dbReference>
<dbReference type="Proteomes" id="UP000184529">
    <property type="component" value="Unassembled WGS sequence"/>
</dbReference>
<feature type="domain" description="DUF6531" evidence="1">
    <location>
        <begin position="170"/>
        <end position="242"/>
    </location>
</feature>
<name>A0A1M6IBC8_9FIRM</name>
<sequence length="260" mass="28552">MRIKSSYLPPEGGVSPGRGFYGYLIKTDAFGNKQWEKTFGGWSDDGANCIQRTRDGNYIIAGYSGSFGDGMKDFYLVKIDASGKKLWEKALVRTGNKTDQASFVQQTRDGGYIVVGYTETLTQSGNSELDFSIYLVKLKPELSVISFPLTGQPAAEKLGKYEKGGTLIAEPVDAATGAHVIERNVLTINGAQPVSFNLNYNSLLLKEGPLGKGWSHNYETRLVKNQDGSYTLTRKDQKEYRFDSAGRLISLSNGRGKSVI</sequence>
<accession>A0A1M6IBC8</accession>
<dbReference type="AlphaFoldDB" id="A0A1M6IBC8"/>
<dbReference type="SUPFAM" id="SSF50998">
    <property type="entry name" value="Quinoprotein alcohol dehydrogenase-like"/>
    <property type="match status" value="1"/>
</dbReference>
<reference evidence="3" key="1">
    <citation type="submission" date="2016-11" db="EMBL/GenBank/DDBJ databases">
        <authorList>
            <person name="Varghese N."/>
            <person name="Submissions S."/>
        </authorList>
    </citation>
    <scope>NUCLEOTIDE SEQUENCE [LARGE SCALE GENOMIC DNA]</scope>
    <source>
        <strain evidence="3">DSM 16057</strain>
    </source>
</reference>
<keyword evidence="3" id="KW-1185">Reference proteome</keyword>
<dbReference type="InterPro" id="IPR011047">
    <property type="entry name" value="Quinoprotein_ADH-like_sf"/>
</dbReference>
<gene>
    <name evidence="2" type="ORF">SAMN02745219_02258</name>
</gene>
<evidence type="ECO:0000313" key="3">
    <source>
        <dbReference type="Proteomes" id="UP000184529"/>
    </source>
</evidence>
<evidence type="ECO:0000313" key="2">
    <source>
        <dbReference type="EMBL" id="SHJ31779.1"/>
    </source>
</evidence>
<dbReference type="STRING" id="1121432.SAMN02745219_02258"/>
<dbReference type="EMBL" id="FQZM01000028">
    <property type="protein sequence ID" value="SHJ31779.1"/>
    <property type="molecule type" value="Genomic_DNA"/>
</dbReference>
<dbReference type="Pfam" id="PF20148">
    <property type="entry name" value="DUF6531"/>
    <property type="match status" value="1"/>
</dbReference>
<proteinExistence type="predicted"/>